<dbReference type="EMBL" id="CM056811">
    <property type="protein sequence ID" value="KAJ8637642.1"/>
    <property type="molecule type" value="Genomic_DNA"/>
</dbReference>
<evidence type="ECO:0000313" key="1">
    <source>
        <dbReference type="EMBL" id="KAJ8637642.1"/>
    </source>
</evidence>
<keyword evidence="2" id="KW-1185">Reference proteome</keyword>
<dbReference type="Proteomes" id="UP001234297">
    <property type="component" value="Chromosome 3"/>
</dbReference>
<reference evidence="1 2" key="1">
    <citation type="journal article" date="2022" name="Hortic Res">
        <title>A haplotype resolved chromosomal level avocado genome allows analysis of novel avocado genes.</title>
        <authorList>
            <person name="Nath O."/>
            <person name="Fletcher S.J."/>
            <person name="Hayward A."/>
            <person name="Shaw L.M."/>
            <person name="Masouleh A.K."/>
            <person name="Furtado A."/>
            <person name="Henry R.J."/>
            <person name="Mitter N."/>
        </authorList>
    </citation>
    <scope>NUCLEOTIDE SEQUENCE [LARGE SCALE GENOMIC DNA]</scope>
    <source>
        <strain evidence="2">cv. Hass</strain>
    </source>
</reference>
<name>A0ACC2LW37_PERAE</name>
<proteinExistence type="predicted"/>
<evidence type="ECO:0000313" key="2">
    <source>
        <dbReference type="Proteomes" id="UP001234297"/>
    </source>
</evidence>
<accession>A0ACC2LW37</accession>
<sequence>MSLTKAGKSIAVERMLSSGVDKKLIRLLEKGSDVAQHHAIITLKMFYELGGPLAHESLRPGMLTLLPWHARLSLERFVLSDRNIPPSPKPQTFVDLVHKILDTDNNQVFEAMQELIPIIEKASDPRIRDMILQSPLVERLGALLQYGHSEQNRIRSESAFVLMKLACSGGSKTCVERIFSSQVVEKLVALEKTGGGFSDTVVSFLKGMDKCKHLSTAERRVMKQQVVRKVRAAVKGHRFETRIVNSVEAYISEGSRGASSSKQKK</sequence>
<organism evidence="1 2">
    <name type="scientific">Persea americana</name>
    <name type="common">Avocado</name>
    <dbReference type="NCBI Taxonomy" id="3435"/>
    <lineage>
        <taxon>Eukaryota</taxon>
        <taxon>Viridiplantae</taxon>
        <taxon>Streptophyta</taxon>
        <taxon>Embryophyta</taxon>
        <taxon>Tracheophyta</taxon>
        <taxon>Spermatophyta</taxon>
        <taxon>Magnoliopsida</taxon>
        <taxon>Magnoliidae</taxon>
        <taxon>Laurales</taxon>
        <taxon>Lauraceae</taxon>
        <taxon>Persea</taxon>
    </lineage>
</organism>
<gene>
    <name evidence="1" type="ORF">MRB53_011909</name>
</gene>
<protein>
    <submittedName>
        <fullName evidence="1">Uncharacterized protein</fullName>
    </submittedName>
</protein>
<comment type="caution">
    <text evidence="1">The sequence shown here is derived from an EMBL/GenBank/DDBJ whole genome shotgun (WGS) entry which is preliminary data.</text>
</comment>